<dbReference type="Proteomes" id="UP000095594">
    <property type="component" value="Unassembled WGS sequence"/>
</dbReference>
<keyword evidence="2" id="KW-0472">Membrane</keyword>
<keyword evidence="2" id="KW-1133">Transmembrane helix</keyword>
<evidence type="ECO:0000256" key="1">
    <source>
        <dbReference type="SAM" id="Coils"/>
    </source>
</evidence>
<organism evidence="3 4">
    <name type="scientific">Clostridium disporicum</name>
    <dbReference type="NCBI Taxonomy" id="84024"/>
    <lineage>
        <taxon>Bacteria</taxon>
        <taxon>Bacillati</taxon>
        <taxon>Bacillota</taxon>
        <taxon>Clostridia</taxon>
        <taxon>Eubacteriales</taxon>
        <taxon>Clostridiaceae</taxon>
        <taxon>Clostridium</taxon>
    </lineage>
</organism>
<reference evidence="3 4" key="1">
    <citation type="submission" date="2015-09" db="EMBL/GenBank/DDBJ databases">
        <authorList>
            <consortium name="Pathogen Informatics"/>
        </authorList>
    </citation>
    <scope>NUCLEOTIDE SEQUENCE [LARGE SCALE GENOMIC DNA]</scope>
    <source>
        <strain evidence="3 4">2789STDY5834856</strain>
    </source>
</reference>
<evidence type="ECO:0000313" key="4">
    <source>
        <dbReference type="Proteomes" id="UP000095594"/>
    </source>
</evidence>
<sequence length="257" mass="29958">MRKIIKSSISLFIFINIFSVNVFAGDLSYIEEALVNLGVNEDYSENIVEYLENIEISESDFQEIENNVNNIKEVVQNNDEEINFLKYYTVYDNIMEIAEIMNLDLDVDLNDLSISLIDKNNNNILYEGDTNSLMQIYSNYRDSNYTINVAEIFEDINNLDESEIAISNTENDTNINSNRFNNEIEINLDTENDLNISNNEKNNVLDEYIDKFEKYNKELLVNNNDDIIEWKIVLIVFGVALAVFIMFKIISRVKRLQ</sequence>
<dbReference type="RefSeq" id="WP_055265392.1">
    <property type="nucleotide sequence ID" value="NZ_CABIXQ010000009.1"/>
</dbReference>
<protein>
    <submittedName>
        <fullName evidence="3">Uncharacterized protein</fullName>
    </submittedName>
</protein>
<dbReference type="EMBL" id="CYZX01000009">
    <property type="protein sequence ID" value="CUO44701.1"/>
    <property type="molecule type" value="Genomic_DNA"/>
</dbReference>
<evidence type="ECO:0000256" key="2">
    <source>
        <dbReference type="SAM" id="Phobius"/>
    </source>
</evidence>
<feature type="transmembrane region" description="Helical" evidence="2">
    <location>
        <begin position="230"/>
        <end position="250"/>
    </location>
</feature>
<dbReference type="AlphaFoldDB" id="A0A174F4U9"/>
<evidence type="ECO:0000313" key="3">
    <source>
        <dbReference type="EMBL" id="CUO44701.1"/>
    </source>
</evidence>
<proteinExistence type="predicted"/>
<keyword evidence="2" id="KW-0812">Transmembrane</keyword>
<feature type="coiled-coil region" evidence="1">
    <location>
        <begin position="40"/>
        <end position="81"/>
    </location>
</feature>
<accession>A0A174F4U9</accession>
<keyword evidence="1" id="KW-0175">Coiled coil</keyword>
<name>A0A174F4U9_9CLOT</name>
<dbReference type="OrthoDB" id="10001193at2"/>
<gene>
    <name evidence="3" type="ORF">ERS852471_01581</name>
</gene>